<keyword evidence="4" id="KW-1185">Reference proteome</keyword>
<evidence type="ECO:0000313" key="3">
    <source>
        <dbReference type="EMBL" id="MFG3188340.1"/>
    </source>
</evidence>
<evidence type="ECO:0000256" key="2">
    <source>
        <dbReference type="SAM" id="SignalP"/>
    </source>
</evidence>
<gene>
    <name evidence="3" type="ORF">ACGFYS_05315</name>
</gene>
<dbReference type="Gene3D" id="2.130.10.130">
    <property type="entry name" value="Integrin alpha, N-terminal"/>
    <property type="match status" value="1"/>
</dbReference>
<feature type="chain" id="PRO_5045695020" evidence="2">
    <location>
        <begin position="36"/>
        <end position="730"/>
    </location>
</feature>
<protein>
    <submittedName>
        <fullName evidence="3">FG-GAP repeat domain-containing protein</fullName>
    </submittedName>
</protein>
<evidence type="ECO:0000313" key="4">
    <source>
        <dbReference type="Proteomes" id="UP001604282"/>
    </source>
</evidence>
<dbReference type="Proteomes" id="UP001604282">
    <property type="component" value="Unassembled WGS sequence"/>
</dbReference>
<dbReference type="InterPro" id="IPR028994">
    <property type="entry name" value="Integrin_alpha_N"/>
</dbReference>
<dbReference type="PANTHER" id="PTHR44103">
    <property type="entry name" value="PROPROTEIN CONVERTASE P"/>
    <property type="match status" value="1"/>
</dbReference>
<proteinExistence type="predicted"/>
<dbReference type="Pfam" id="PF13517">
    <property type="entry name" value="FG-GAP_3"/>
    <property type="match status" value="1"/>
</dbReference>
<dbReference type="InterPro" id="IPR013517">
    <property type="entry name" value="FG-GAP"/>
</dbReference>
<reference evidence="3 4" key="1">
    <citation type="submission" date="2024-10" db="EMBL/GenBank/DDBJ databases">
        <title>The Natural Products Discovery Center: Release of the First 8490 Sequenced Strains for Exploring Actinobacteria Biosynthetic Diversity.</title>
        <authorList>
            <person name="Kalkreuter E."/>
            <person name="Kautsar S.A."/>
            <person name="Yang D."/>
            <person name="Bader C.D."/>
            <person name="Teijaro C.N."/>
            <person name="Fluegel L."/>
            <person name="Davis C.M."/>
            <person name="Simpson J.R."/>
            <person name="Lauterbach L."/>
            <person name="Steele A.D."/>
            <person name="Gui C."/>
            <person name="Meng S."/>
            <person name="Li G."/>
            <person name="Viehrig K."/>
            <person name="Ye F."/>
            <person name="Su P."/>
            <person name="Kiefer A.F."/>
            <person name="Nichols A."/>
            <person name="Cepeda A.J."/>
            <person name="Yan W."/>
            <person name="Fan B."/>
            <person name="Jiang Y."/>
            <person name="Adhikari A."/>
            <person name="Zheng C.-J."/>
            <person name="Schuster L."/>
            <person name="Cowan T.M."/>
            <person name="Smanski M.J."/>
            <person name="Chevrette M.G."/>
            <person name="De Carvalho L.P.S."/>
            <person name="Shen B."/>
        </authorList>
    </citation>
    <scope>NUCLEOTIDE SEQUENCE [LARGE SCALE GENOMIC DNA]</scope>
    <source>
        <strain evidence="3 4">NPDC048229</strain>
    </source>
</reference>
<dbReference type="EMBL" id="JBICZW010000003">
    <property type="protein sequence ID" value="MFG3188340.1"/>
    <property type="molecule type" value="Genomic_DNA"/>
</dbReference>
<organism evidence="3 4">
    <name type="scientific">Streptomyces omiyaensis</name>
    <dbReference type="NCBI Taxonomy" id="68247"/>
    <lineage>
        <taxon>Bacteria</taxon>
        <taxon>Bacillati</taxon>
        <taxon>Actinomycetota</taxon>
        <taxon>Actinomycetes</taxon>
        <taxon>Kitasatosporales</taxon>
        <taxon>Streptomycetaceae</taxon>
        <taxon>Streptomyces</taxon>
    </lineage>
</organism>
<dbReference type="PANTHER" id="PTHR44103:SF1">
    <property type="entry name" value="PROPROTEIN CONVERTASE P"/>
    <property type="match status" value="1"/>
</dbReference>
<accession>A0ABW7BLE0</accession>
<comment type="caution">
    <text evidence="3">The sequence shown here is derived from an EMBL/GenBank/DDBJ whole genome shotgun (WGS) entry which is preliminary data.</text>
</comment>
<name>A0ABW7BLE0_9ACTN</name>
<feature type="signal peptide" evidence="2">
    <location>
        <begin position="1"/>
        <end position="35"/>
    </location>
</feature>
<evidence type="ECO:0000256" key="1">
    <source>
        <dbReference type="ARBA" id="ARBA00022729"/>
    </source>
</evidence>
<dbReference type="SUPFAM" id="SSF69318">
    <property type="entry name" value="Integrin alpha N-terminal domain"/>
    <property type="match status" value="2"/>
</dbReference>
<dbReference type="RefSeq" id="WP_392879801.1">
    <property type="nucleotide sequence ID" value="NZ_JBICZW010000003.1"/>
</dbReference>
<keyword evidence="1 2" id="KW-0732">Signal</keyword>
<sequence length="730" mass="76364">MLPVRLTRRRTAASVATVLAVTLGAGVLAAPSAGAADAPSARDGALKVAPYTSALGAGSTGFLVTLNNHTGGDQAWIRYDTGKQTPISEAEYFYTDERNVVGDDLLLCTSSEATVRNMGTGADGLTVPLEGNEHCAGMAGSSVFLTAWGTGKLRAYDAVHGSRAVTGIPAGATDVRVKPGTATHALLAYKAADGVQHRGSLDLAEAAVEDDYAAPLAPEWNFSVALSDTRIAWSEYDPATKKGSVVVQTRGTAERKVFPAGEYAHVAFLGDRLVHADRNATTQLTPSPLHALNVVDPETGATTRLLDHVRGIVPTPEGDLLVSGGEIGTGDGVFRVSLAADGTPGAAFLADSGYPAELAEVSEPELPPATLDFDERDYTSFTQYFNHSGVKFRYTFTHVRTGRTYTVVQNGHASAGEDGSYPKGIPMGWGWTGELDGNASDPKGTTAAFNGAYTWTSTAESGAGLGTTPIKRSGSFTLTRTAKPHDFDDNGSPDLLARDASGVLRTHDSGAIGGGWQIYDRIEATGNIAGSVHADIVARDKAGVLWLYQGNGTGGFTGRVQVGGGWQTYDQISGGSDYTGDGRPDLVASDKTGVLWMYRSTGSATKPFETRKKIGSGWQVYNQLVGTGNIAGAAAGDLLARDKDGVLWMYLGKGDGTFTGRTRIGAGFGRYGELVGAGDVDGDKKNDLLAVDPATRTTYVFKGTGQRYTPLNLTRAAVPAFKGGTYNLFG</sequence>